<comment type="similarity">
    <text evidence="2 5">Belongs to the RecX family.</text>
</comment>
<evidence type="ECO:0000256" key="1">
    <source>
        <dbReference type="ARBA" id="ARBA00004496"/>
    </source>
</evidence>
<evidence type="ECO:0000256" key="3">
    <source>
        <dbReference type="ARBA" id="ARBA00018111"/>
    </source>
</evidence>
<keyword evidence="8" id="KW-1185">Reference proteome</keyword>
<comment type="function">
    <text evidence="5">Modulates RecA activity.</text>
</comment>
<comment type="caution">
    <text evidence="7">The sequence shown here is derived from an EMBL/GenBank/DDBJ whole genome shotgun (WGS) entry which is preliminary data.</text>
</comment>
<dbReference type="InterPro" id="IPR036388">
    <property type="entry name" value="WH-like_DNA-bd_sf"/>
</dbReference>
<dbReference type="AlphaFoldDB" id="A0A931BPI1"/>
<evidence type="ECO:0000256" key="5">
    <source>
        <dbReference type="HAMAP-Rule" id="MF_01114"/>
    </source>
</evidence>
<evidence type="ECO:0000256" key="2">
    <source>
        <dbReference type="ARBA" id="ARBA00009695"/>
    </source>
</evidence>
<dbReference type="Pfam" id="PF02631">
    <property type="entry name" value="RecX_HTH2"/>
    <property type="match status" value="1"/>
</dbReference>
<feature type="domain" description="RecX second three-helical" evidence="6">
    <location>
        <begin position="78"/>
        <end position="118"/>
    </location>
</feature>
<dbReference type="EMBL" id="JADQDO010000002">
    <property type="protein sequence ID" value="MBF9233289.1"/>
    <property type="molecule type" value="Genomic_DNA"/>
</dbReference>
<dbReference type="InterPro" id="IPR053924">
    <property type="entry name" value="RecX_HTH_2nd"/>
</dbReference>
<dbReference type="RefSeq" id="WP_196271245.1">
    <property type="nucleotide sequence ID" value="NZ_JADQDO010000002.1"/>
</dbReference>
<dbReference type="InterPro" id="IPR003783">
    <property type="entry name" value="Regulatory_RecX"/>
</dbReference>
<accession>A0A931BPI1</accession>
<keyword evidence="4 5" id="KW-0963">Cytoplasm</keyword>
<dbReference type="Proteomes" id="UP000599312">
    <property type="component" value="Unassembled WGS sequence"/>
</dbReference>
<evidence type="ECO:0000256" key="4">
    <source>
        <dbReference type="ARBA" id="ARBA00022490"/>
    </source>
</evidence>
<evidence type="ECO:0000313" key="7">
    <source>
        <dbReference type="EMBL" id="MBF9233289.1"/>
    </source>
</evidence>
<dbReference type="GO" id="GO:0005737">
    <property type="term" value="C:cytoplasm"/>
    <property type="evidence" value="ECO:0007669"/>
    <property type="project" value="UniProtKB-SubCell"/>
</dbReference>
<proteinExistence type="inferred from homology"/>
<evidence type="ECO:0000313" key="8">
    <source>
        <dbReference type="Proteomes" id="UP000599312"/>
    </source>
</evidence>
<name>A0A931BPI1_9HYPH</name>
<dbReference type="GO" id="GO:0006282">
    <property type="term" value="P:regulation of DNA repair"/>
    <property type="evidence" value="ECO:0007669"/>
    <property type="project" value="UniProtKB-UniRule"/>
</dbReference>
<gene>
    <name evidence="5" type="primary">recX</name>
    <name evidence="7" type="ORF">I2H38_07825</name>
</gene>
<comment type="subcellular location">
    <subcellularLocation>
        <location evidence="1 5">Cytoplasm</location>
    </subcellularLocation>
</comment>
<sequence>MTDDAAPIRKPPRQVTPAYLQRAALAYLERYASSADNLRRVLRRKVDKRCRLRGEDPAAFHEMIDEVVATSLRVGLIDDTRYAQARVATLRRRGGSARAIQAKLSAKGVDRATIAAALDGEEGDEDSAARAFARRRKLGPFRPGERAPYRDKDLAALARAGFRFDVARRVVDEELEDAQA</sequence>
<dbReference type="Gene3D" id="1.10.10.10">
    <property type="entry name" value="Winged helix-like DNA-binding domain superfamily/Winged helix DNA-binding domain"/>
    <property type="match status" value="1"/>
</dbReference>
<evidence type="ECO:0000259" key="6">
    <source>
        <dbReference type="Pfam" id="PF02631"/>
    </source>
</evidence>
<organism evidence="7 8">
    <name type="scientific">Microvirga alba</name>
    <dbReference type="NCBI Taxonomy" id="2791025"/>
    <lineage>
        <taxon>Bacteria</taxon>
        <taxon>Pseudomonadati</taxon>
        <taxon>Pseudomonadota</taxon>
        <taxon>Alphaproteobacteria</taxon>
        <taxon>Hyphomicrobiales</taxon>
        <taxon>Methylobacteriaceae</taxon>
        <taxon>Microvirga</taxon>
    </lineage>
</organism>
<protein>
    <recommendedName>
        <fullName evidence="3 5">Regulatory protein RecX</fullName>
    </recommendedName>
</protein>
<dbReference type="HAMAP" id="MF_01114">
    <property type="entry name" value="RecX"/>
    <property type="match status" value="1"/>
</dbReference>
<reference evidence="7" key="1">
    <citation type="submission" date="2020-11" db="EMBL/GenBank/DDBJ databases">
        <authorList>
            <person name="Kim M.K."/>
        </authorList>
    </citation>
    <scope>NUCLEOTIDE SEQUENCE</scope>
    <source>
        <strain evidence="7">BT350</strain>
    </source>
</reference>